<evidence type="ECO:0000313" key="2">
    <source>
        <dbReference type="EMBL" id="GFH62183.1"/>
    </source>
</evidence>
<feature type="region of interest" description="Disordered" evidence="1">
    <location>
        <begin position="344"/>
        <end position="393"/>
    </location>
</feature>
<evidence type="ECO:0000256" key="1">
    <source>
        <dbReference type="SAM" id="MobiDB-lite"/>
    </source>
</evidence>
<feature type="compositionally biased region" description="Basic and acidic residues" evidence="1">
    <location>
        <begin position="377"/>
        <end position="387"/>
    </location>
</feature>
<protein>
    <submittedName>
        <fullName evidence="2">Uncharacterized protein</fullName>
    </submittedName>
</protein>
<feature type="compositionally biased region" description="Polar residues" evidence="1">
    <location>
        <begin position="9"/>
        <end position="18"/>
    </location>
</feature>
<proteinExistence type="predicted"/>
<gene>
    <name evidence="2" type="ORF">CTEN210_18659</name>
</gene>
<organism evidence="2 3">
    <name type="scientific">Chaetoceros tenuissimus</name>
    <dbReference type="NCBI Taxonomy" id="426638"/>
    <lineage>
        <taxon>Eukaryota</taxon>
        <taxon>Sar</taxon>
        <taxon>Stramenopiles</taxon>
        <taxon>Ochrophyta</taxon>
        <taxon>Bacillariophyta</taxon>
        <taxon>Coscinodiscophyceae</taxon>
        <taxon>Chaetocerotophycidae</taxon>
        <taxon>Chaetocerotales</taxon>
        <taxon>Chaetocerotaceae</taxon>
        <taxon>Chaetoceros</taxon>
    </lineage>
</organism>
<dbReference type="EMBL" id="BLLK01000082">
    <property type="protein sequence ID" value="GFH62183.1"/>
    <property type="molecule type" value="Genomic_DNA"/>
</dbReference>
<dbReference type="Proteomes" id="UP001054902">
    <property type="component" value="Unassembled WGS sequence"/>
</dbReference>
<feature type="region of interest" description="Disordered" evidence="1">
    <location>
        <begin position="427"/>
        <end position="459"/>
    </location>
</feature>
<keyword evidence="3" id="KW-1185">Reference proteome</keyword>
<evidence type="ECO:0000313" key="3">
    <source>
        <dbReference type="Proteomes" id="UP001054902"/>
    </source>
</evidence>
<name>A0AAD3DD38_9STRA</name>
<comment type="caution">
    <text evidence="2">The sequence shown here is derived from an EMBL/GenBank/DDBJ whole genome shotgun (WGS) entry which is preliminary data.</text>
</comment>
<dbReference type="AlphaFoldDB" id="A0AAD3DD38"/>
<accession>A0AAD3DD38</accession>
<feature type="region of interest" description="Disordered" evidence="1">
    <location>
        <begin position="1"/>
        <end position="29"/>
    </location>
</feature>
<reference evidence="2 3" key="1">
    <citation type="journal article" date="2021" name="Sci. Rep.">
        <title>The genome of the diatom Chaetoceros tenuissimus carries an ancient integrated fragment of an extant virus.</title>
        <authorList>
            <person name="Hongo Y."/>
            <person name="Kimura K."/>
            <person name="Takaki Y."/>
            <person name="Yoshida Y."/>
            <person name="Baba S."/>
            <person name="Kobayashi G."/>
            <person name="Nagasaki K."/>
            <person name="Hano T."/>
            <person name="Tomaru Y."/>
        </authorList>
    </citation>
    <scope>NUCLEOTIDE SEQUENCE [LARGE SCALE GENOMIC DNA]</scope>
    <source>
        <strain evidence="2 3">NIES-3715</strain>
    </source>
</reference>
<sequence length="933" mass="103547">MGENEDLLSESSTTTPDTGRTGGLLESRKKNNDYASVLNGFGGMNLNPDFKDPDFKPDATRPLRGGYIEFLGAVYVGGAPIDPKTYLLKTRAGQTTYRGRGQLRSQKTINEHVSSVRNCVNSSNWLQFHGSMETETANAKQLGKVEFLQRLNGDIKVYGLESLFSPHALDNRPKLITENIHDFTLKCVTDDHAFRARYTNECVRAYDIFETSDFALFHAIVESYLSPKLYADVQTAYADISQFAYLPGQVLLMLALEHTNNLVTYDIDEARKSFESLKLISYPGENVGDLVKDALKYLRIMDSGYSLPYNVQSTFLCKVNNTCCPNFNFQISLALQQVLEMEDSVGQHNPDQGKHEFKSSRSAGGGGQDKSGPGASSEEKDKKERRPMAPWRLVHPKDENATCEVAGQVCALCNYRQTGQVGLLTTGPKMHTTSEHGKHRAATDSGSSSPASEGNLGEVLPVTDAALDPSDKKGMYAGAFTAQALGFLAETADVDDDPPAIIQNVSSKDDVGKQMAEWDDVDGEMMFENWDMSGKAFMAQATAGNESIPASKGAYVRILNLVKISTGKKENLYGMIISPPKSGGLFYKLSVYDRGSQCFHEIRRCRDNFVVIGPHTDLPPLLTAWKPTDASGQLLAVGLGNDLSSGVHLEYLFSSRECPVANESQYTLLAQIRQHLVTYPPEIAREEVSAGYLDDDTAVSSVPEFDTSEEADSSLDITDKVNALSLYSCCLSADPDHFFDADEYNEEEEEDTFHDALEQLECEVTTVNNNFFFTPQSWFLEETQPVFTCFVAPLQLAYVFACRIMWLLSAVFWDSLECLGSGWMSLQHSSPGTTSKSDSSSSLRRYPRAWMLLSCIQLPHNAPGLFGSTPPVDRHLLQPLQQTWDRQTSLSTVLDPDLDFLLHFHRHRGVHLALPLYSFRRCVTHKKRDDSIL</sequence>